<dbReference type="EMBL" id="CAAALY010040607">
    <property type="protein sequence ID" value="VEL19208.1"/>
    <property type="molecule type" value="Genomic_DNA"/>
</dbReference>
<protein>
    <submittedName>
        <fullName evidence="2">Uncharacterized protein</fullName>
    </submittedName>
</protein>
<gene>
    <name evidence="2" type="ORF">PXEA_LOCUS12648</name>
</gene>
<keyword evidence="3" id="KW-1185">Reference proteome</keyword>
<name>A0A3S5CGH0_9PLAT</name>
<organism evidence="2 3">
    <name type="scientific">Protopolystoma xenopodis</name>
    <dbReference type="NCBI Taxonomy" id="117903"/>
    <lineage>
        <taxon>Eukaryota</taxon>
        <taxon>Metazoa</taxon>
        <taxon>Spiralia</taxon>
        <taxon>Lophotrochozoa</taxon>
        <taxon>Platyhelminthes</taxon>
        <taxon>Monogenea</taxon>
        <taxon>Polyopisthocotylea</taxon>
        <taxon>Polystomatidea</taxon>
        <taxon>Polystomatidae</taxon>
        <taxon>Protopolystoma</taxon>
    </lineage>
</organism>
<dbReference type="Proteomes" id="UP000784294">
    <property type="component" value="Unassembled WGS sequence"/>
</dbReference>
<comment type="caution">
    <text evidence="2">The sequence shown here is derived from an EMBL/GenBank/DDBJ whole genome shotgun (WGS) entry which is preliminary data.</text>
</comment>
<proteinExistence type="predicted"/>
<reference evidence="2" key="1">
    <citation type="submission" date="2018-11" db="EMBL/GenBank/DDBJ databases">
        <authorList>
            <consortium name="Pathogen Informatics"/>
        </authorList>
    </citation>
    <scope>NUCLEOTIDE SEQUENCE</scope>
</reference>
<feature type="region of interest" description="Disordered" evidence="1">
    <location>
        <begin position="66"/>
        <end position="102"/>
    </location>
</feature>
<evidence type="ECO:0000313" key="3">
    <source>
        <dbReference type="Proteomes" id="UP000784294"/>
    </source>
</evidence>
<evidence type="ECO:0000313" key="2">
    <source>
        <dbReference type="EMBL" id="VEL19208.1"/>
    </source>
</evidence>
<accession>A0A3S5CGH0</accession>
<evidence type="ECO:0000256" key="1">
    <source>
        <dbReference type="SAM" id="MobiDB-lite"/>
    </source>
</evidence>
<dbReference type="AlphaFoldDB" id="A0A3S5CGH0"/>
<sequence>MRSLNLLRSACLRSAHVPGPITTASLTAAETSSAADGITHFTVPSPEAHLYGRRKSNKRKKFRGFQARTACPPVEDGTRHSASQATDLDLPLGRSSIAPPFF</sequence>